<dbReference type="PROSITE" id="PS51257">
    <property type="entry name" value="PROKAR_LIPOPROTEIN"/>
    <property type="match status" value="1"/>
</dbReference>
<dbReference type="InterPro" id="IPR006260">
    <property type="entry name" value="TonB/TolA_C"/>
</dbReference>
<reference evidence="8" key="1">
    <citation type="submission" date="2021-02" db="EMBL/GenBank/DDBJ databases">
        <authorList>
            <person name="Vanwijnsberghe S."/>
        </authorList>
    </citation>
    <scope>NUCLEOTIDE SEQUENCE</scope>
    <source>
        <strain evidence="8">R-70211</strain>
    </source>
</reference>
<evidence type="ECO:0000256" key="4">
    <source>
        <dbReference type="ARBA" id="ARBA00023136"/>
    </source>
</evidence>
<feature type="domain" description="TonB C-terminal" evidence="7">
    <location>
        <begin position="48"/>
        <end position="142"/>
    </location>
</feature>
<dbReference type="Pfam" id="PF03544">
    <property type="entry name" value="TonB_C"/>
    <property type="match status" value="1"/>
</dbReference>
<keyword evidence="2" id="KW-0812">Transmembrane</keyword>
<organism evidence="8 9">
    <name type="scientific">Paraburkholderia domus</name>
    <dbReference type="NCBI Taxonomy" id="2793075"/>
    <lineage>
        <taxon>Bacteria</taxon>
        <taxon>Pseudomonadati</taxon>
        <taxon>Pseudomonadota</taxon>
        <taxon>Betaproteobacteria</taxon>
        <taxon>Burkholderiales</taxon>
        <taxon>Burkholderiaceae</taxon>
        <taxon>Paraburkholderia</taxon>
    </lineage>
</organism>
<keyword evidence="4" id="KW-0472">Membrane</keyword>
<dbReference type="NCBIfam" id="TIGR01352">
    <property type="entry name" value="tonB_Cterm"/>
    <property type="match status" value="2"/>
</dbReference>
<evidence type="ECO:0000313" key="8">
    <source>
        <dbReference type="EMBL" id="CAE6951792.1"/>
    </source>
</evidence>
<proteinExistence type="predicted"/>
<evidence type="ECO:0000256" key="2">
    <source>
        <dbReference type="ARBA" id="ARBA00022692"/>
    </source>
</evidence>
<evidence type="ECO:0000256" key="1">
    <source>
        <dbReference type="ARBA" id="ARBA00004167"/>
    </source>
</evidence>
<comment type="subcellular location">
    <subcellularLocation>
        <location evidence="1">Membrane</location>
        <topology evidence="1">Single-pass membrane protein</topology>
    </subcellularLocation>
</comment>
<evidence type="ECO:0000256" key="5">
    <source>
        <dbReference type="SAM" id="MobiDB-lite"/>
    </source>
</evidence>
<keyword evidence="9" id="KW-1185">Reference proteome</keyword>
<dbReference type="Pfam" id="PF13103">
    <property type="entry name" value="TonB_2"/>
    <property type="match status" value="1"/>
</dbReference>
<dbReference type="SUPFAM" id="SSF74653">
    <property type="entry name" value="TolA/TonB C-terminal domain"/>
    <property type="match status" value="2"/>
</dbReference>
<feature type="chain" id="PRO_5040266647" description="TonB C-terminal domain-containing protein" evidence="6">
    <location>
        <begin position="27"/>
        <end position="523"/>
    </location>
</feature>
<dbReference type="Proteomes" id="UP000675121">
    <property type="component" value="Unassembled WGS sequence"/>
</dbReference>
<sequence>MKALTRLNKFFLITCASAFFALSACAPVGQDAGHASGQPATSTFADALAPPGGVPCRFKRPNYTALQRQLGIRGSVHVTYVVNTVGRIDLAIVDKSSGNQELDNAARDSVVQGTCAPYIADGVAHRVVQNTTFTFGPALTVKPARQEAAQTVIDSSSAVTPNHLSQQAAPANPVSRATPATSVPSAAVALPSSSTTAPQSLEQAIQAAILQRMGIAPDSARAALIKHWGERMRDDPDVSRLLGNGPNHGSVFSLSPSLRAQFFADAVLRMSPEDRSKLLEITSKALDNAPADCGGVKNAAIVMQRYMPLASMSDAEIDAYFGVTFAMFKQSALQAPVAHVTEEQRAQALHAVLNTLKDMLKNDAEGTRDVAAAVADPAGVSPEVWCKNARLYNRAVLATPQPLRDWSIVAADTDAKARINSLGEIGMPGATQPSLAPQDYATQVQRRVRPNVIWAGPVLDSETAITVHCLPNGTLLSATVTRSSGNAAWDTAALHAVQRSDPMPLDASGQTPREFVIVLRSAG</sequence>
<feature type="signal peptide" evidence="6">
    <location>
        <begin position="1"/>
        <end position="26"/>
    </location>
</feature>
<keyword evidence="6" id="KW-0732">Signal</keyword>
<name>A0A9N8N4P0_9BURK</name>
<evidence type="ECO:0000313" key="9">
    <source>
        <dbReference type="Proteomes" id="UP000675121"/>
    </source>
</evidence>
<dbReference type="RefSeq" id="WP_268962507.1">
    <property type="nucleotide sequence ID" value="NZ_CAJNAS010000023.1"/>
</dbReference>
<dbReference type="AlphaFoldDB" id="A0A9N8N4P0"/>
<feature type="region of interest" description="Disordered" evidence="5">
    <location>
        <begin position="152"/>
        <end position="180"/>
    </location>
</feature>
<evidence type="ECO:0000256" key="3">
    <source>
        <dbReference type="ARBA" id="ARBA00022989"/>
    </source>
</evidence>
<dbReference type="Gene3D" id="3.30.1150.10">
    <property type="match status" value="2"/>
</dbReference>
<evidence type="ECO:0000256" key="6">
    <source>
        <dbReference type="SAM" id="SignalP"/>
    </source>
</evidence>
<accession>A0A9N8N4P0</accession>
<dbReference type="InterPro" id="IPR037682">
    <property type="entry name" value="TonB_C"/>
</dbReference>
<dbReference type="GO" id="GO:0055085">
    <property type="term" value="P:transmembrane transport"/>
    <property type="evidence" value="ECO:0007669"/>
    <property type="project" value="InterPro"/>
</dbReference>
<dbReference type="EMBL" id="CAJNAS010000023">
    <property type="protein sequence ID" value="CAE6951792.1"/>
    <property type="molecule type" value="Genomic_DNA"/>
</dbReference>
<comment type="caution">
    <text evidence="8">The sequence shown here is derived from an EMBL/GenBank/DDBJ whole genome shotgun (WGS) entry which is preliminary data.</text>
</comment>
<dbReference type="GO" id="GO:0016020">
    <property type="term" value="C:membrane"/>
    <property type="evidence" value="ECO:0007669"/>
    <property type="project" value="UniProtKB-SubCell"/>
</dbReference>
<evidence type="ECO:0000259" key="7">
    <source>
        <dbReference type="PROSITE" id="PS52015"/>
    </source>
</evidence>
<feature type="compositionally biased region" description="Polar residues" evidence="5">
    <location>
        <begin position="152"/>
        <end position="169"/>
    </location>
</feature>
<keyword evidence="3" id="KW-1133">Transmembrane helix</keyword>
<protein>
    <recommendedName>
        <fullName evidence="7">TonB C-terminal domain-containing protein</fullName>
    </recommendedName>
</protein>
<dbReference type="PROSITE" id="PS52015">
    <property type="entry name" value="TONB_CTD"/>
    <property type="match status" value="1"/>
</dbReference>
<gene>
    <name evidence="8" type="ORF">R70211_06311</name>
</gene>